<gene>
    <name evidence="15" type="ORF">g.9311</name>
</gene>
<feature type="compositionally biased region" description="Basic and acidic residues" evidence="12">
    <location>
        <begin position="421"/>
        <end position="433"/>
    </location>
</feature>
<dbReference type="PANTHER" id="PTHR24391:SF27">
    <property type="entry name" value="ZINC FINGER PROTEIN 1"/>
    <property type="match status" value="1"/>
</dbReference>
<dbReference type="AlphaFoldDB" id="A0A1B6D7U6"/>
<feature type="domain" description="C2H2-type" evidence="14">
    <location>
        <begin position="243"/>
        <end position="270"/>
    </location>
</feature>
<dbReference type="FunFam" id="3.30.160.60:FF:000145">
    <property type="entry name" value="Zinc finger protein 574"/>
    <property type="match status" value="2"/>
</dbReference>
<feature type="compositionally biased region" description="Polar residues" evidence="12">
    <location>
        <begin position="62"/>
        <end position="74"/>
    </location>
</feature>
<feature type="domain" description="C2H2-type" evidence="14">
    <location>
        <begin position="184"/>
        <end position="211"/>
    </location>
</feature>
<dbReference type="SUPFAM" id="SSF57667">
    <property type="entry name" value="beta-beta-alpha zinc fingers"/>
    <property type="match status" value="4"/>
</dbReference>
<dbReference type="InterPro" id="IPR013087">
    <property type="entry name" value="Znf_C2H2_type"/>
</dbReference>
<dbReference type="FunFam" id="3.30.160.60:FF:000013">
    <property type="entry name" value="Putative zinc finger E-box-binding homeobox 2"/>
    <property type="match status" value="2"/>
</dbReference>
<accession>A0A1B6D7U6</accession>
<proteinExistence type="predicted"/>
<evidence type="ECO:0000256" key="9">
    <source>
        <dbReference type="PROSITE-ProRule" id="PRU00042"/>
    </source>
</evidence>
<dbReference type="CDD" id="cd00086">
    <property type="entry name" value="homeodomain"/>
    <property type="match status" value="1"/>
</dbReference>
<dbReference type="InterPro" id="IPR017970">
    <property type="entry name" value="Homeobox_CS"/>
</dbReference>
<keyword evidence="2" id="KW-0479">Metal-binding</keyword>
<dbReference type="PROSITE" id="PS50071">
    <property type="entry name" value="HOMEOBOX_2"/>
    <property type="match status" value="1"/>
</dbReference>
<keyword evidence="3" id="KW-0677">Repeat</keyword>
<feature type="region of interest" description="Disordered" evidence="12">
    <location>
        <begin position="310"/>
        <end position="337"/>
    </location>
</feature>
<dbReference type="InterPro" id="IPR001356">
    <property type="entry name" value="HD"/>
</dbReference>
<dbReference type="PANTHER" id="PTHR24391">
    <property type="entry name" value="HISTONE H4 TRANSCRIPTION FACTOR-RELATED"/>
    <property type="match status" value="1"/>
</dbReference>
<dbReference type="InterPro" id="IPR036236">
    <property type="entry name" value="Znf_C2H2_sf"/>
</dbReference>
<name>A0A1B6D7U6_9HEMI</name>
<feature type="domain" description="C2H2-type" evidence="14">
    <location>
        <begin position="271"/>
        <end position="290"/>
    </location>
</feature>
<dbReference type="GO" id="GO:0000978">
    <property type="term" value="F:RNA polymerase II cis-regulatory region sequence-specific DNA binding"/>
    <property type="evidence" value="ECO:0007669"/>
    <property type="project" value="TreeGrafter"/>
</dbReference>
<organism evidence="15">
    <name type="scientific">Clastoptera arizonana</name>
    <name type="common">Arizona spittle bug</name>
    <dbReference type="NCBI Taxonomy" id="38151"/>
    <lineage>
        <taxon>Eukaryota</taxon>
        <taxon>Metazoa</taxon>
        <taxon>Ecdysozoa</taxon>
        <taxon>Arthropoda</taxon>
        <taxon>Hexapoda</taxon>
        <taxon>Insecta</taxon>
        <taxon>Pterygota</taxon>
        <taxon>Neoptera</taxon>
        <taxon>Paraneoptera</taxon>
        <taxon>Hemiptera</taxon>
        <taxon>Auchenorrhyncha</taxon>
        <taxon>Cercopoidea</taxon>
        <taxon>Clastopteridae</taxon>
        <taxon>Clastoptera</taxon>
    </lineage>
</organism>
<evidence type="ECO:0000256" key="6">
    <source>
        <dbReference type="ARBA" id="ARBA00023125"/>
    </source>
</evidence>
<keyword evidence="8 10" id="KW-0539">Nucleus</keyword>
<dbReference type="InterPro" id="IPR009057">
    <property type="entry name" value="Homeodomain-like_sf"/>
</dbReference>
<sequence length="942" mass="105661">MKMALTTDLTSGRGRRKQAKPQRKNVDVENVPVDEVVVTSVDVVRNNVSDDVEEEEEEAMSPDSNHNHQLTSPSKDLEITMKLVKNEPESSEDEEPRNEGEDVKIKEYLQRTDTAVIYPEDPNGVSENVPLPGPVAPVKDRADPAVAGDDCFIKCSYCSQGFPGFQPLKEHVESCHPQAVSGAYTCIQCSASFVSRDQLEKHEHLHSPTAQESCTVCNKTFANIYRLQRHMISHDERAALRKFKCPECEKAFKFKHHLKEHIRIHSGEKPFECPNCGKRFSHSGSYSSHMTSKKCLVMNLKVNQRGTTNNRSLDMKRRSPTQLSPFRNHINHKRPININNNNFSPILPKYSDAAAHFLSQFPPPSTTNSIPPYFFPTGLTLNPSQNSPYNLQSSLSNLLEQLGTPHLGPGPKITECPSPNDSEKKNGEITIKEEVDEIQVDDEVNKERNSPDVGSNSGDLDAVKRILETVSATVTKQFLAENMQKLSPTSCSSGCPSIGSEGASPQTEENSDILSCRFCRKSFTSGIDLHQHERYLCTDDEKSEGLAAKLEEAAIPKHDLNGACCSGSEDETRGSRDLNMTEDEDGDTFDQDGRKVRVRSQISEDQVIILKQHYTINPRPKREELSKIADRVSLPVRVVQVWFQNNRARDRREGRLVQIPYVPNPSCFPSTALVPFGSGSYSSESPPILTEQPLDLSTKKSQNSSPVSSPQRSDSDDYGAVNLSQKSSLFVLPSLQLPQISQSPTDSSRLARILAQPPVLRFQPNGTGVSLAPMERLFYTNSEIQASRSPLPATTLHHNGGSCPSPGSDKRLWKRKYIYNSELTQEVEDSGVSSHDPEEMAKRYKMMEAEPEGQFICDQCDKAFSKQSSLARHKYEHSGQRPHKCDICSKAFKHKHHLTEHKRLHSGEKPFQCQKCLKRFSHSGSYSQHMNHRYSYCKPYRE</sequence>
<evidence type="ECO:0008006" key="16">
    <source>
        <dbReference type="Google" id="ProtNLM"/>
    </source>
</evidence>
<dbReference type="PROSITE" id="PS00027">
    <property type="entry name" value="HOMEOBOX_1"/>
    <property type="match status" value="1"/>
</dbReference>
<keyword evidence="5" id="KW-0862">Zinc</keyword>
<dbReference type="Pfam" id="PF00096">
    <property type="entry name" value="zf-C2H2"/>
    <property type="match status" value="2"/>
</dbReference>
<feature type="domain" description="C2H2-type" evidence="14">
    <location>
        <begin position="212"/>
        <end position="239"/>
    </location>
</feature>
<dbReference type="GO" id="GO:0008270">
    <property type="term" value="F:zinc ion binding"/>
    <property type="evidence" value="ECO:0007669"/>
    <property type="project" value="UniProtKB-KW"/>
</dbReference>
<keyword evidence="4 9" id="KW-0863">Zinc-finger</keyword>
<feature type="domain" description="Homeobox" evidence="13">
    <location>
        <begin position="593"/>
        <end position="653"/>
    </location>
</feature>
<evidence type="ECO:0000256" key="11">
    <source>
        <dbReference type="RuleBase" id="RU000682"/>
    </source>
</evidence>
<dbReference type="SMART" id="SM00389">
    <property type="entry name" value="HOX"/>
    <property type="match status" value="1"/>
</dbReference>
<dbReference type="SMART" id="SM00355">
    <property type="entry name" value="ZnF_C2H2"/>
    <property type="match status" value="9"/>
</dbReference>
<dbReference type="Pfam" id="PF13894">
    <property type="entry name" value="zf-C2H2_4"/>
    <property type="match status" value="1"/>
</dbReference>
<dbReference type="Gene3D" id="3.30.160.60">
    <property type="entry name" value="Classic Zinc Finger"/>
    <property type="match status" value="7"/>
</dbReference>
<dbReference type="PROSITE" id="PS00028">
    <property type="entry name" value="ZINC_FINGER_C2H2_1"/>
    <property type="match status" value="4"/>
</dbReference>
<dbReference type="Gene3D" id="1.10.10.60">
    <property type="entry name" value="Homeodomain-like"/>
    <property type="match status" value="1"/>
</dbReference>
<dbReference type="GO" id="GO:0000981">
    <property type="term" value="F:DNA-binding transcription factor activity, RNA polymerase II-specific"/>
    <property type="evidence" value="ECO:0007669"/>
    <property type="project" value="InterPro"/>
</dbReference>
<feature type="domain" description="C2H2-type" evidence="14">
    <location>
        <begin position="883"/>
        <end position="910"/>
    </location>
</feature>
<evidence type="ECO:0000259" key="14">
    <source>
        <dbReference type="PROSITE" id="PS50157"/>
    </source>
</evidence>
<keyword evidence="7 10" id="KW-0371">Homeobox</keyword>
<comment type="subcellular location">
    <subcellularLocation>
        <location evidence="1 10 11">Nucleus</location>
    </subcellularLocation>
</comment>
<evidence type="ECO:0000256" key="5">
    <source>
        <dbReference type="ARBA" id="ARBA00022833"/>
    </source>
</evidence>
<evidence type="ECO:0000259" key="13">
    <source>
        <dbReference type="PROSITE" id="PS50071"/>
    </source>
</evidence>
<dbReference type="FunFam" id="3.30.160.60:FF:000744">
    <property type="entry name" value="zinc finger E-box-binding homeobox 1"/>
    <property type="match status" value="1"/>
</dbReference>
<protein>
    <recommendedName>
        <fullName evidence="16">Zinc finger protein 1</fullName>
    </recommendedName>
</protein>
<evidence type="ECO:0000256" key="4">
    <source>
        <dbReference type="ARBA" id="ARBA00022771"/>
    </source>
</evidence>
<feature type="region of interest" description="Disordered" evidence="12">
    <location>
        <begin position="1"/>
        <end position="30"/>
    </location>
</feature>
<feature type="compositionally biased region" description="Acidic residues" evidence="12">
    <location>
        <begin position="50"/>
        <end position="60"/>
    </location>
</feature>
<feature type="region of interest" description="Disordered" evidence="12">
    <location>
        <begin position="407"/>
        <end position="459"/>
    </location>
</feature>
<dbReference type="InterPro" id="IPR051574">
    <property type="entry name" value="ZnF_E-box_Homeobox"/>
</dbReference>
<feature type="domain" description="C2H2-type" evidence="14">
    <location>
        <begin position="855"/>
        <end position="882"/>
    </location>
</feature>
<dbReference type="GO" id="GO:0005634">
    <property type="term" value="C:nucleus"/>
    <property type="evidence" value="ECO:0007669"/>
    <property type="project" value="UniProtKB-SubCell"/>
</dbReference>
<evidence type="ECO:0000256" key="8">
    <source>
        <dbReference type="ARBA" id="ARBA00023242"/>
    </source>
</evidence>
<feature type="domain" description="C2H2-type" evidence="14">
    <location>
        <begin position="514"/>
        <end position="542"/>
    </location>
</feature>
<feature type="domain" description="C2H2-type" evidence="14">
    <location>
        <begin position="911"/>
        <end position="939"/>
    </location>
</feature>
<evidence type="ECO:0000256" key="12">
    <source>
        <dbReference type="SAM" id="MobiDB-lite"/>
    </source>
</evidence>
<dbReference type="SUPFAM" id="SSF46689">
    <property type="entry name" value="Homeodomain-like"/>
    <property type="match status" value="1"/>
</dbReference>
<evidence type="ECO:0000256" key="2">
    <source>
        <dbReference type="ARBA" id="ARBA00022723"/>
    </source>
</evidence>
<evidence type="ECO:0000256" key="7">
    <source>
        <dbReference type="ARBA" id="ARBA00023155"/>
    </source>
</evidence>
<feature type="region of interest" description="Disordered" evidence="12">
    <location>
        <begin position="44"/>
        <end position="78"/>
    </location>
</feature>
<dbReference type="GO" id="GO:0000122">
    <property type="term" value="P:negative regulation of transcription by RNA polymerase II"/>
    <property type="evidence" value="ECO:0007669"/>
    <property type="project" value="UniProtKB-ARBA"/>
</dbReference>
<evidence type="ECO:0000256" key="1">
    <source>
        <dbReference type="ARBA" id="ARBA00004123"/>
    </source>
</evidence>
<evidence type="ECO:0000313" key="15">
    <source>
        <dbReference type="EMBL" id="JAS21751.1"/>
    </source>
</evidence>
<evidence type="ECO:0000256" key="10">
    <source>
        <dbReference type="PROSITE-ProRule" id="PRU00108"/>
    </source>
</evidence>
<feature type="compositionally biased region" description="Low complexity" evidence="12">
    <location>
        <begin position="699"/>
        <end position="712"/>
    </location>
</feature>
<feature type="region of interest" description="Disordered" evidence="12">
    <location>
        <begin position="682"/>
        <end position="719"/>
    </location>
</feature>
<dbReference type="EMBL" id="GEDC01015547">
    <property type="protein sequence ID" value="JAS21751.1"/>
    <property type="molecule type" value="Transcribed_RNA"/>
</dbReference>
<feature type="compositionally biased region" description="Basic residues" evidence="12">
    <location>
        <begin position="13"/>
        <end position="23"/>
    </location>
</feature>
<dbReference type="PROSITE" id="PS50157">
    <property type="entry name" value="ZINC_FINGER_C2H2_2"/>
    <property type="match status" value="8"/>
</dbReference>
<dbReference type="Pfam" id="PF13912">
    <property type="entry name" value="zf-C2H2_6"/>
    <property type="match status" value="1"/>
</dbReference>
<feature type="compositionally biased region" description="Acidic residues" evidence="12">
    <location>
        <begin position="580"/>
        <end position="590"/>
    </location>
</feature>
<dbReference type="Pfam" id="PF00046">
    <property type="entry name" value="Homeodomain"/>
    <property type="match status" value="1"/>
</dbReference>
<reference evidence="15" key="1">
    <citation type="submission" date="2015-12" db="EMBL/GenBank/DDBJ databases">
        <title>De novo transcriptome assembly of four potential Pierce s Disease insect vectors from Arizona vineyards.</title>
        <authorList>
            <person name="Tassone E.E."/>
        </authorList>
    </citation>
    <scope>NUCLEOTIDE SEQUENCE</scope>
</reference>
<keyword evidence="6 10" id="KW-0238">DNA-binding</keyword>
<feature type="region of interest" description="Disordered" evidence="12">
    <location>
        <begin position="561"/>
        <end position="591"/>
    </location>
</feature>
<feature type="DNA-binding region" description="Homeobox" evidence="10">
    <location>
        <begin position="595"/>
        <end position="654"/>
    </location>
</feature>
<evidence type="ECO:0000256" key="3">
    <source>
        <dbReference type="ARBA" id="ARBA00022737"/>
    </source>
</evidence>